<evidence type="ECO:0000256" key="6">
    <source>
        <dbReference type="ARBA" id="ARBA00022833"/>
    </source>
</evidence>
<dbReference type="Proteomes" id="UP000467700">
    <property type="component" value="Unassembled WGS sequence"/>
</dbReference>
<evidence type="ECO:0000313" key="13">
    <source>
        <dbReference type="EMBL" id="CAA7268446.1"/>
    </source>
</evidence>
<evidence type="ECO:0000256" key="7">
    <source>
        <dbReference type="ARBA" id="ARBA00023242"/>
    </source>
</evidence>
<dbReference type="OrthoDB" id="428854at2759"/>
<dbReference type="CDD" id="cd04301">
    <property type="entry name" value="NAT_SF"/>
    <property type="match status" value="1"/>
</dbReference>
<evidence type="ECO:0000256" key="9">
    <source>
        <dbReference type="ARBA" id="ARBA00023315"/>
    </source>
</evidence>
<sequence>MPALTPSSPPSTFSSSPPATPAISRPSKRPFSEVTSPSSEDRPSPLFPLAKRSKLSAKLSSTVKAKSSSNTKNGAPKPSQQKLTQLHFNIDQSILRTCPICDLSYTKGASGDEALHRTHCAKVQQGMEWGREEEKDRIRNGENVVTDVVTDVKLRGRKKKGRVICFSADIDGKIGAKLSIILQTVNTALSSSELSPAALQCSKGYLFLIPHDTMPNRERIAGCVIAQRITTAMAVVPPSVQGCLFTSTDLSNDLSLPSTTPTSSATPRPVAVGSDSNIFCDPTPLPTPMGISRMFVYSAYRRLGIAQALLDTAAATFIHGCPLDPLKGQVAFSQPTGTGQAVMEKWGKGAVRVFEDDD</sequence>
<feature type="domain" description="N-acetyltransferase ESCO acetyl-transferase" evidence="12">
    <location>
        <begin position="288"/>
        <end position="349"/>
    </location>
</feature>
<evidence type="ECO:0000256" key="4">
    <source>
        <dbReference type="ARBA" id="ARBA00022723"/>
    </source>
</evidence>
<accession>A0A8S0WXT7</accession>
<dbReference type="Pfam" id="PF13878">
    <property type="entry name" value="zf-C2H2_3"/>
    <property type="match status" value="1"/>
</dbReference>
<comment type="similarity">
    <text evidence="2">Belongs to the acetyltransferase family. ECO subfamily.</text>
</comment>
<evidence type="ECO:0000313" key="14">
    <source>
        <dbReference type="Proteomes" id="UP000467700"/>
    </source>
</evidence>
<dbReference type="GO" id="GO:0005634">
    <property type="term" value="C:nucleus"/>
    <property type="evidence" value="ECO:0007669"/>
    <property type="project" value="UniProtKB-SubCell"/>
</dbReference>
<evidence type="ECO:0000259" key="12">
    <source>
        <dbReference type="Pfam" id="PF13880"/>
    </source>
</evidence>
<keyword evidence="5" id="KW-0863">Zinc-finger</keyword>
<evidence type="ECO:0000256" key="1">
    <source>
        <dbReference type="ARBA" id="ARBA00004123"/>
    </source>
</evidence>
<keyword evidence="14" id="KW-1185">Reference proteome</keyword>
<dbReference type="GO" id="GO:0008270">
    <property type="term" value="F:zinc ion binding"/>
    <property type="evidence" value="ECO:0007669"/>
    <property type="project" value="UniProtKB-KW"/>
</dbReference>
<dbReference type="InterPro" id="IPR028005">
    <property type="entry name" value="AcTrfase_ESCO_Znf_dom"/>
</dbReference>
<evidence type="ECO:0000256" key="10">
    <source>
        <dbReference type="SAM" id="MobiDB-lite"/>
    </source>
</evidence>
<feature type="domain" description="N-acetyltransferase ESCO zinc-finger" evidence="11">
    <location>
        <begin position="85"/>
        <end position="122"/>
    </location>
</feature>
<proteinExistence type="inferred from homology"/>
<feature type="compositionally biased region" description="Low complexity" evidence="10">
    <location>
        <begin position="1"/>
        <end position="25"/>
    </location>
</feature>
<gene>
    <name evidence="13" type="ORF">AAE3_LOCUS10651</name>
</gene>
<reference evidence="13 14" key="1">
    <citation type="submission" date="2020-01" db="EMBL/GenBank/DDBJ databases">
        <authorList>
            <person name="Gupta K D."/>
        </authorList>
    </citation>
    <scope>NUCLEOTIDE SEQUENCE [LARGE SCALE GENOMIC DNA]</scope>
</reference>
<organism evidence="13 14">
    <name type="scientific">Cyclocybe aegerita</name>
    <name type="common">Black poplar mushroom</name>
    <name type="synonym">Agrocybe aegerita</name>
    <dbReference type="NCBI Taxonomy" id="1973307"/>
    <lineage>
        <taxon>Eukaryota</taxon>
        <taxon>Fungi</taxon>
        <taxon>Dikarya</taxon>
        <taxon>Basidiomycota</taxon>
        <taxon>Agaricomycotina</taxon>
        <taxon>Agaricomycetes</taxon>
        <taxon>Agaricomycetidae</taxon>
        <taxon>Agaricales</taxon>
        <taxon>Agaricineae</taxon>
        <taxon>Bolbitiaceae</taxon>
        <taxon>Cyclocybe</taxon>
    </lineage>
</organism>
<dbReference type="Pfam" id="PF13880">
    <property type="entry name" value="Acetyltransf_13"/>
    <property type="match status" value="1"/>
</dbReference>
<dbReference type="PANTHER" id="PTHR45884:SF2">
    <property type="entry name" value="N-ACETYLTRANSFERASE ECO"/>
    <property type="match status" value="1"/>
</dbReference>
<evidence type="ECO:0000256" key="2">
    <source>
        <dbReference type="ARBA" id="ARBA00005816"/>
    </source>
</evidence>
<dbReference type="EMBL" id="CACVBS010000068">
    <property type="protein sequence ID" value="CAA7268446.1"/>
    <property type="molecule type" value="Genomic_DNA"/>
</dbReference>
<dbReference type="PANTHER" id="PTHR45884">
    <property type="entry name" value="N-ACETYLTRANSFERASE ECO"/>
    <property type="match status" value="1"/>
</dbReference>
<protein>
    <recommendedName>
        <fullName evidence="15">N-acetyltransferase ECO1</fullName>
    </recommendedName>
</protein>
<evidence type="ECO:0000256" key="8">
    <source>
        <dbReference type="ARBA" id="ARBA00023306"/>
    </source>
</evidence>
<evidence type="ECO:0000259" key="11">
    <source>
        <dbReference type="Pfam" id="PF13878"/>
    </source>
</evidence>
<dbReference type="GO" id="GO:0061733">
    <property type="term" value="F:protein-lysine-acetyltransferase activity"/>
    <property type="evidence" value="ECO:0007669"/>
    <property type="project" value="TreeGrafter"/>
</dbReference>
<evidence type="ECO:0008006" key="15">
    <source>
        <dbReference type="Google" id="ProtNLM"/>
    </source>
</evidence>
<evidence type="ECO:0000256" key="3">
    <source>
        <dbReference type="ARBA" id="ARBA00022679"/>
    </source>
</evidence>
<comment type="subcellular location">
    <subcellularLocation>
        <location evidence="1">Nucleus</location>
    </subcellularLocation>
</comment>
<keyword evidence="4" id="KW-0479">Metal-binding</keyword>
<keyword evidence="7" id="KW-0539">Nucleus</keyword>
<dbReference type="GO" id="GO:0000785">
    <property type="term" value="C:chromatin"/>
    <property type="evidence" value="ECO:0007669"/>
    <property type="project" value="TreeGrafter"/>
</dbReference>
<dbReference type="AlphaFoldDB" id="A0A8S0WXT7"/>
<dbReference type="GO" id="GO:0007064">
    <property type="term" value="P:mitotic sister chromatid cohesion"/>
    <property type="evidence" value="ECO:0007669"/>
    <property type="project" value="TreeGrafter"/>
</dbReference>
<keyword evidence="9" id="KW-0012">Acyltransferase</keyword>
<keyword evidence="3" id="KW-0808">Transferase</keyword>
<keyword evidence="6" id="KW-0862">Zinc</keyword>
<feature type="compositionally biased region" description="Polar residues" evidence="10">
    <location>
        <begin position="62"/>
        <end position="81"/>
    </location>
</feature>
<dbReference type="InterPro" id="IPR028009">
    <property type="entry name" value="ESCO_Acetyltransf_dom"/>
</dbReference>
<name>A0A8S0WXT7_CYCAE</name>
<feature type="region of interest" description="Disordered" evidence="10">
    <location>
        <begin position="1"/>
        <end position="81"/>
    </location>
</feature>
<comment type="caution">
    <text evidence="13">The sequence shown here is derived from an EMBL/GenBank/DDBJ whole genome shotgun (WGS) entry which is preliminary data.</text>
</comment>
<keyword evidence="8" id="KW-0131">Cell cycle</keyword>
<evidence type="ECO:0000256" key="5">
    <source>
        <dbReference type="ARBA" id="ARBA00022771"/>
    </source>
</evidence>